<dbReference type="Pfam" id="PF12589">
    <property type="entry name" value="WBS_methylT"/>
    <property type="match status" value="1"/>
</dbReference>
<evidence type="ECO:0000259" key="11">
    <source>
        <dbReference type="Pfam" id="PF12589"/>
    </source>
</evidence>
<dbReference type="GO" id="GO:0005737">
    <property type="term" value="C:cytoplasm"/>
    <property type="evidence" value="ECO:0007669"/>
    <property type="project" value="UniProtKB-SubCell"/>
</dbReference>
<evidence type="ECO:0000256" key="7">
    <source>
        <dbReference type="ARBA" id="ARBA00022691"/>
    </source>
</evidence>
<organism evidence="12 13">
    <name type="scientific">Chloropicon roscoffensis</name>
    <dbReference type="NCBI Taxonomy" id="1461544"/>
    <lineage>
        <taxon>Eukaryota</taxon>
        <taxon>Viridiplantae</taxon>
        <taxon>Chlorophyta</taxon>
        <taxon>Chloropicophyceae</taxon>
        <taxon>Chloropicales</taxon>
        <taxon>Chloropicaceae</taxon>
        <taxon>Chloropicon</taxon>
    </lineage>
</organism>
<keyword evidence="5" id="KW-0489">Methyltransferase</keyword>
<name>A0AAX4PFW3_9CHLO</name>
<dbReference type="GO" id="GO:0070476">
    <property type="term" value="P:rRNA (guanine-N7)-methylation"/>
    <property type="evidence" value="ECO:0007669"/>
    <property type="project" value="InterPro"/>
</dbReference>
<dbReference type="InterPro" id="IPR029063">
    <property type="entry name" value="SAM-dependent_MTases_sf"/>
</dbReference>
<dbReference type="AlphaFoldDB" id="A0AAX4PFW3"/>
<feature type="compositionally biased region" description="Basic residues" evidence="9">
    <location>
        <begin position="285"/>
        <end position="295"/>
    </location>
</feature>
<dbReference type="FunFam" id="3.40.50.150:FF:000017">
    <property type="entry name" value="probable 18S rRNA (Guanine-N(7))-methyltransferase"/>
    <property type="match status" value="1"/>
</dbReference>
<evidence type="ECO:0000256" key="5">
    <source>
        <dbReference type="ARBA" id="ARBA00022603"/>
    </source>
</evidence>
<evidence type="ECO:0000259" key="10">
    <source>
        <dbReference type="Pfam" id="PF08241"/>
    </source>
</evidence>
<comment type="similarity">
    <text evidence="3">Belongs to the class I-like SAM-binding methyltransferase superfamily. BUD23/WBSCR22 family.</text>
</comment>
<keyword evidence="4" id="KW-0963">Cytoplasm</keyword>
<keyword evidence="8" id="KW-0539">Nucleus</keyword>
<dbReference type="Proteomes" id="UP001472866">
    <property type="component" value="Chromosome 11"/>
</dbReference>
<feature type="domain" description="Methyltransferase type 11" evidence="10">
    <location>
        <begin position="59"/>
        <end position="132"/>
    </location>
</feature>
<evidence type="ECO:0000256" key="1">
    <source>
        <dbReference type="ARBA" id="ARBA00004123"/>
    </source>
</evidence>
<gene>
    <name evidence="12" type="ORF">HKI87_11g66860</name>
</gene>
<feature type="domain" description="18S rRNA (guanine(1575)-N(7))-methyltransferase Bud23 C-terminal" evidence="11">
    <location>
        <begin position="214"/>
        <end position="290"/>
    </location>
</feature>
<evidence type="ECO:0000256" key="8">
    <source>
        <dbReference type="ARBA" id="ARBA00023242"/>
    </source>
</evidence>
<evidence type="ECO:0000256" key="3">
    <source>
        <dbReference type="ARBA" id="ARBA00005547"/>
    </source>
</evidence>
<sequence>MGRAGDRPEHTAPPDVFYDDTEARKYTTNSRIMQIQTQLTERALELLALPEDGQPKLLLDLGCGSGISGDTLTEQGHFWTGFDISSAMLEVAKERETEGDLCRKDLGQGLGLRPGCYDGAISISALQWLCNAETSSQNPKLRLKCLFDSLYKCLARGARAVFQMYPENPTQAEMITVTAMKSGFAGGVVVDFPHSSKARKHYLVLLTSSSGIAQLPQAIEDESAQQVKVYERSKGKGKRRKDGGGGHNAGSKRHPQAKGRDWILKKKALRRKRGYMDVPEDTKYTGRKRRNLSGF</sequence>
<evidence type="ECO:0000313" key="12">
    <source>
        <dbReference type="EMBL" id="WZN65129.1"/>
    </source>
</evidence>
<evidence type="ECO:0000256" key="2">
    <source>
        <dbReference type="ARBA" id="ARBA00004496"/>
    </source>
</evidence>
<evidence type="ECO:0000256" key="9">
    <source>
        <dbReference type="SAM" id="MobiDB-lite"/>
    </source>
</evidence>
<dbReference type="Gene3D" id="3.40.50.150">
    <property type="entry name" value="Vaccinia Virus protein VP39"/>
    <property type="match status" value="1"/>
</dbReference>
<proteinExistence type="inferred from homology"/>
<dbReference type="InterPro" id="IPR039769">
    <property type="entry name" value="Bud23-like"/>
</dbReference>
<dbReference type="PANTHER" id="PTHR12734">
    <property type="entry name" value="METHYLTRANSFERASE-RELATED"/>
    <property type="match status" value="1"/>
</dbReference>
<dbReference type="EMBL" id="CP151511">
    <property type="protein sequence ID" value="WZN65129.1"/>
    <property type="molecule type" value="Genomic_DNA"/>
</dbReference>
<dbReference type="Pfam" id="PF08241">
    <property type="entry name" value="Methyltransf_11"/>
    <property type="match status" value="1"/>
</dbReference>
<evidence type="ECO:0000256" key="4">
    <source>
        <dbReference type="ARBA" id="ARBA00022490"/>
    </source>
</evidence>
<dbReference type="GO" id="GO:0005730">
    <property type="term" value="C:nucleolus"/>
    <property type="evidence" value="ECO:0007669"/>
    <property type="project" value="TreeGrafter"/>
</dbReference>
<reference evidence="12 13" key="1">
    <citation type="submission" date="2024-03" db="EMBL/GenBank/DDBJ databases">
        <title>Complete genome sequence of the green alga Chloropicon roscoffensis RCC1871.</title>
        <authorList>
            <person name="Lemieux C."/>
            <person name="Pombert J.-F."/>
            <person name="Otis C."/>
            <person name="Turmel M."/>
        </authorList>
    </citation>
    <scope>NUCLEOTIDE SEQUENCE [LARGE SCALE GENOMIC DNA]</scope>
    <source>
        <strain evidence="12 13">RCC1871</strain>
    </source>
</reference>
<keyword evidence="7" id="KW-0949">S-adenosyl-L-methionine</keyword>
<evidence type="ECO:0000313" key="13">
    <source>
        <dbReference type="Proteomes" id="UP001472866"/>
    </source>
</evidence>
<keyword evidence="6" id="KW-0808">Transferase</keyword>
<dbReference type="CDD" id="cd02440">
    <property type="entry name" value="AdoMet_MTases"/>
    <property type="match status" value="1"/>
</dbReference>
<dbReference type="GO" id="GO:0016435">
    <property type="term" value="F:rRNA (guanine) methyltransferase activity"/>
    <property type="evidence" value="ECO:0007669"/>
    <property type="project" value="InterPro"/>
</dbReference>
<protein>
    <submittedName>
        <fullName evidence="12">rRNA (Guanine-N(7))-methyltransferase</fullName>
    </submittedName>
</protein>
<evidence type="ECO:0000256" key="6">
    <source>
        <dbReference type="ARBA" id="ARBA00022679"/>
    </source>
</evidence>
<dbReference type="PANTHER" id="PTHR12734:SF0">
    <property type="entry name" value="18S RRNA (GUANINE-N(7))-METHYLTRANSFERASE-RELATED"/>
    <property type="match status" value="1"/>
</dbReference>
<feature type="region of interest" description="Disordered" evidence="9">
    <location>
        <begin position="229"/>
        <end position="295"/>
    </location>
</feature>
<dbReference type="InterPro" id="IPR013216">
    <property type="entry name" value="Methyltransf_11"/>
</dbReference>
<comment type="subcellular location">
    <subcellularLocation>
        <location evidence="2">Cytoplasm</location>
    </subcellularLocation>
    <subcellularLocation>
        <location evidence="1">Nucleus</location>
    </subcellularLocation>
</comment>
<keyword evidence="13" id="KW-1185">Reference proteome</keyword>
<dbReference type="InterPro" id="IPR022238">
    <property type="entry name" value="Bud23_C"/>
</dbReference>
<accession>A0AAX4PFW3</accession>
<dbReference type="SUPFAM" id="SSF53335">
    <property type="entry name" value="S-adenosyl-L-methionine-dependent methyltransferases"/>
    <property type="match status" value="1"/>
</dbReference>